<dbReference type="Gene3D" id="3.40.50.12780">
    <property type="entry name" value="N-terminal domain of ligase-like"/>
    <property type="match status" value="1"/>
</dbReference>
<evidence type="ECO:0000313" key="11">
    <source>
        <dbReference type="Proteomes" id="UP001469089"/>
    </source>
</evidence>
<dbReference type="SMART" id="SM00825">
    <property type="entry name" value="PKS_KS"/>
    <property type="match status" value="1"/>
</dbReference>
<dbReference type="InterPro" id="IPR005814">
    <property type="entry name" value="Aminotrans_3"/>
</dbReference>
<dbReference type="PANTHER" id="PTHR43775:SF37">
    <property type="entry name" value="SI:DKEY-61P9.11"/>
    <property type="match status" value="1"/>
</dbReference>
<organism evidence="10 11">
    <name type="scientific">Paraburkholderia acidicola</name>
    <dbReference type="NCBI Taxonomy" id="1912599"/>
    <lineage>
        <taxon>Bacteria</taxon>
        <taxon>Pseudomonadati</taxon>
        <taxon>Pseudomonadota</taxon>
        <taxon>Betaproteobacteria</taxon>
        <taxon>Burkholderiales</taxon>
        <taxon>Burkholderiaceae</taxon>
        <taxon>Paraburkholderia</taxon>
    </lineage>
</organism>
<dbReference type="Gene3D" id="3.90.1150.10">
    <property type="entry name" value="Aspartate Aminotransferase, domain 1"/>
    <property type="match status" value="1"/>
</dbReference>
<protein>
    <submittedName>
        <fullName evidence="10">Amino acid adenylation domain-containing protein</fullName>
    </submittedName>
</protein>
<evidence type="ECO:0000256" key="4">
    <source>
        <dbReference type="ARBA" id="ARBA00022679"/>
    </source>
</evidence>
<dbReference type="Pfam" id="PF00109">
    <property type="entry name" value="ketoacyl-synt"/>
    <property type="match status" value="1"/>
</dbReference>
<dbReference type="Gene3D" id="3.30.70.3290">
    <property type="match status" value="1"/>
</dbReference>
<keyword evidence="4" id="KW-0808">Transferase</keyword>
<dbReference type="Pfam" id="PF13193">
    <property type="entry name" value="AMP-binding_C"/>
    <property type="match status" value="1"/>
</dbReference>
<dbReference type="Pfam" id="PF00668">
    <property type="entry name" value="Condensation"/>
    <property type="match status" value="1"/>
</dbReference>
<dbReference type="InterPro" id="IPR015422">
    <property type="entry name" value="PyrdxlP-dep_Trfase_small"/>
</dbReference>
<dbReference type="InterPro" id="IPR015424">
    <property type="entry name" value="PyrdxlP-dep_Trfase"/>
</dbReference>
<feature type="domain" description="Carrier" evidence="8">
    <location>
        <begin position="2541"/>
        <end position="2616"/>
    </location>
</feature>
<keyword evidence="11" id="KW-1185">Reference proteome</keyword>
<evidence type="ECO:0000256" key="3">
    <source>
        <dbReference type="ARBA" id="ARBA00022553"/>
    </source>
</evidence>
<dbReference type="PANTHER" id="PTHR43775">
    <property type="entry name" value="FATTY ACID SYNTHASE"/>
    <property type="match status" value="1"/>
</dbReference>
<dbReference type="InterPro" id="IPR020806">
    <property type="entry name" value="PKS_PP-bd"/>
</dbReference>
<dbReference type="InterPro" id="IPR015421">
    <property type="entry name" value="PyrdxlP-dep_Trfase_major"/>
</dbReference>
<comment type="cofactor">
    <cofactor evidence="1">
        <name>pantetheine 4'-phosphate</name>
        <dbReference type="ChEBI" id="CHEBI:47942"/>
    </cofactor>
</comment>
<dbReference type="Gene3D" id="1.10.1200.10">
    <property type="entry name" value="ACP-like"/>
    <property type="match status" value="1"/>
</dbReference>
<evidence type="ECO:0000256" key="5">
    <source>
        <dbReference type="ARBA" id="ARBA00022898"/>
    </source>
</evidence>
<dbReference type="InterPro" id="IPR000873">
    <property type="entry name" value="AMP-dep_synth/lig_dom"/>
</dbReference>
<accession>A0ABV1LWY5</accession>
<dbReference type="Gene3D" id="3.30.300.30">
    <property type="match status" value="1"/>
</dbReference>
<dbReference type="PROSITE" id="PS50075">
    <property type="entry name" value="CARRIER"/>
    <property type="match status" value="2"/>
</dbReference>
<dbReference type="InterPro" id="IPR029058">
    <property type="entry name" value="AB_hydrolase_fold"/>
</dbReference>
<dbReference type="InterPro" id="IPR001242">
    <property type="entry name" value="Condensation_dom"/>
</dbReference>
<dbReference type="Gene3D" id="3.30.559.30">
    <property type="entry name" value="Nonribosomal peptide synthetase, condensation domain"/>
    <property type="match status" value="1"/>
</dbReference>
<keyword evidence="3" id="KW-0597">Phosphoprotein</keyword>
<dbReference type="InterPro" id="IPR010071">
    <property type="entry name" value="AA_adenyl_dom"/>
</dbReference>
<dbReference type="Gene3D" id="3.40.366.10">
    <property type="entry name" value="Malonyl-Coenzyme A Acyl Carrier Protein, domain 2"/>
    <property type="match status" value="1"/>
</dbReference>
<dbReference type="SMART" id="SM00827">
    <property type="entry name" value="PKS_AT"/>
    <property type="match status" value="1"/>
</dbReference>
<dbReference type="SUPFAM" id="SSF55048">
    <property type="entry name" value="Probable ACP-binding domain of malonyl-CoA ACP transacylase"/>
    <property type="match status" value="1"/>
</dbReference>
<dbReference type="SUPFAM" id="SSF47336">
    <property type="entry name" value="ACP-like"/>
    <property type="match status" value="2"/>
</dbReference>
<dbReference type="NCBIfam" id="TIGR01733">
    <property type="entry name" value="AA-adenyl-dom"/>
    <property type="match status" value="1"/>
</dbReference>
<name>A0ABV1LWY5_9BURK</name>
<dbReference type="InterPro" id="IPR025110">
    <property type="entry name" value="AMP-bd_C"/>
</dbReference>
<dbReference type="EMBL" id="JAOALG010000002">
    <property type="protein sequence ID" value="MEQ5843788.1"/>
    <property type="molecule type" value="Genomic_DNA"/>
</dbReference>
<dbReference type="SUPFAM" id="SSF56801">
    <property type="entry name" value="Acetyl-CoA synthetase-like"/>
    <property type="match status" value="1"/>
</dbReference>
<dbReference type="Pfam" id="PF16197">
    <property type="entry name" value="KAsynt_C_assoc"/>
    <property type="match status" value="1"/>
</dbReference>
<dbReference type="InterPro" id="IPR036736">
    <property type="entry name" value="ACP-like_sf"/>
</dbReference>
<dbReference type="Pfam" id="PF00698">
    <property type="entry name" value="Acyl_transf_1"/>
    <property type="match status" value="1"/>
</dbReference>
<dbReference type="PROSITE" id="PS00012">
    <property type="entry name" value="PHOSPHOPANTETHEINE"/>
    <property type="match status" value="1"/>
</dbReference>
<dbReference type="InterPro" id="IPR020841">
    <property type="entry name" value="PKS_Beta-ketoAc_synthase_dom"/>
</dbReference>
<evidence type="ECO:0000259" key="8">
    <source>
        <dbReference type="PROSITE" id="PS50075"/>
    </source>
</evidence>
<dbReference type="InterPro" id="IPR050091">
    <property type="entry name" value="PKS_NRPS_Biosynth_Enz"/>
</dbReference>
<dbReference type="InterPro" id="IPR014031">
    <property type="entry name" value="Ketoacyl_synth_C"/>
</dbReference>
<sequence>MSDLPLLSSMQLAVAASRLRQHSVEAEVLAREPIAIVGLAARLPNGDASANEDLDSFWQLLAAGRLATGDLPPERHEDFGNLSGMRGAFLRAAHDFDAPLFRLSRREATSLDPQQRLLLEVAWEALESAAIAPDRLRDAPDSVRVGVYVGMGSNDYGQLPLANGNFDTVDTLFGTGNAAAFAAGRLSYHLGLSGPSMTVETTCSSSLTAVHLACRALRGGECELAIVGSSHLNLAPFARSYFQRIGALAPDGRSKTFAADADGFGNGEGCIATVLMPLSQAVRQGYHIQAVIRGTALSQDGASGGGMTVPSKLAQEQVIRAALQNAGLQPDDIDFVEAHGSGTGLGDPIEVAALQSVFGTAGRQAPLYIGAVKANIGHTEAAAGLCGFAKVVLSLREHTLPPQPPIAALNPNVDWEHSVASVVRESIAWPRGQRPRRAGVSAFGLSGTNVHVIIEEAPEVVVPSADLERPRHLYALSARKSEQLAELARRAAADLANAPHVALADVCFAANVGRARHPLRAAVHASDRTALREALQQLAATPPADGKPRTQGVVFLLTGQGNPSPGAGAVLYRTQPVFRAAIDRCAELLAPSLELPLPRLLFDAENSTLLQQTRYAQPATVALSWSLAQLWADWGVHPVALLGHSLGEYSAAALSGMASIDDILPLVAARGALMQEHAPAGRMLAVAAPASNLAALIDAEPTQLALAVDNGERSCVLAGSPTTIERVAQQLAARKIRHRALDTNAAFHSPLMDSVLEPLQALAAQITWRAPAVPVISNLSAQAHEHAPDAAYWARHARGSVRFREGLATLIEQGHRTFLELGPRPVLSTLGESSSAPADTLWCSSLNGSDDDWQGMLDSASALYAAGIDLDWTAFDRPYRRSRTPQSPSPFVRSTYKLAQSRLAPMTTSNSGRNAEPVVAASDPARDTARVASIQAELRAQVAEALGESVEAVTGDLPFVEMGADSVVLAEAVRAIQTRYNVKIGIRELLGELNTINRLGAFLATQTTVAPTPVVQTQAPAAALVAPVAHVAQPVAAAPVAPLAIAATAAVLPSTGIEGLLQQQLSLVQSVIGAQLAALGTTGTIAAIGTAATAPVVASVAAALPQSHTPIALAAAAPAPVLRPALATATARPAAPATTTHADPRQAAHFDAFAKRYIARTAESKRLAGIRRQHFADVRASAGFRPSMKELIYPITGERAKGALLWDVDGNEYIDISMDFGVNLFGHGASFMQEAAHRQIDNGIALGPRSPLAAECARLMCELSGMDRVLFCQSGSESVMTAVRLARLLRGRDRIATFRKSYHGHFDGFLGDRSAQGDLSEPVAPGIAQSFVNDLLVLDYNSDESLEVIARQADTLAAVLVEPVQSRNVGIQPREFLQRLREVTKRHGILLIFDEMITGFRSAPGGAQQIFGVEADLVTYGKTIGGGVPMAALAARGNLLDGIDGGQWQFGDASAPNPYITFFAGTFNNHPLGLSLCHSVLTELKRRGPSFQESLNERTGELTERLNRRLSAIDAPLSLTRFGSLFRFKHTGNLDLLYYHLLYRGVFIWEGRNCFLCDAHGEAEIDAIVERTMDSVEALRDGGYLPGAKAATAVPVLGQPLNLPLSDQQKQIWIASQIDPAGALAYVETVSLEVAGQLDAVALQRALGRLAERHEALRTTLDGENDRQTVHTVLPVPLRIATSGERDAWLVALQAEPLDVDRTGPLQVGLLQQSNGHSVLAIRAHHALIDGISLGLLVEELSTLLQNPHAELPTAPPFREHLRTLAEADGTQALAFWQQRIADAPAPLPLSTLGSTQESRWQGARVRLPVPEAVSVALGKLAGSHGTTVFTAALAATLSLLHASYDRDDVLIGIAAHGRQHGHERMIGQAAQVLPWRSRLKPGMRFETLLREVDAQWQGLGEYQAYPVSRLLEQVLGNEQRAGALNVIFNMDHARHTEFAGLATQLLDAPVAGAKFELSLNLLQTRQGWFLDLDYSNGLYEREQIERIGRRWLDWVGRVAADPHIELERAVALPAEELDKVLATFADDATPPPAADLVELFRQQLARAPHAVAIRDQQREYDYATLDRAARVLAKRLHDLGAGAERIVAAVLPRSAELVTAVLACYYVGAAILPISGEEPKTRRAQIFAASQPVVVLTLAATATDLLDIELPVLALESPSALAAASAEEDFEPVQIAAGQLAYVLYTSGSTGVPKGVQCTRDGLARLLAWMLDEYDLGHDDAVLLVSPPTFDVAMMEICLSLASGGRVVVVPAEQHRDPQYLARLMVAEEVSFAFIVPAMLELVVRQPEFKACRSMRHLLAGGDTVPADLRDAVLGLGLPLEFHNAYGPTEATVLVSQFDCVPGQTERYVPIGHAPKGTWFRIVDSRNRPVGVGIEGDFLICGEQVTRGYLGNPELTQRQFIADPLSRANARAYRSGDRACWREDGAVVHRGRADRQVKLRGQRLELGEVEIALRAHPQIGAAVVDLLADQTLVAWYVPNDPQANAEIANLREYLTSKVPAYMLPTHYLSLPELPLNSSGKVNRAGLPRPAEADAAQIVVPDATPLERELLDFMHRELQLAPGGTTGNFFAAGGQSLSAAKLVSWVRQQWQIELPLKLFLAEPSVRSLAIAIEAARAGGAPISAGIIPIRSRTQRRVRRDAALEGVQAIESANSEVSQ</sequence>
<keyword evidence="2" id="KW-0596">Phosphopantetheine</keyword>
<dbReference type="InterPro" id="IPR042099">
    <property type="entry name" value="ANL_N_sf"/>
</dbReference>
<dbReference type="RefSeq" id="WP_349545394.1">
    <property type="nucleotide sequence ID" value="NZ_JAOALG010000002.1"/>
</dbReference>
<feature type="domain" description="Ketosynthase family 3 (KS3)" evidence="9">
    <location>
        <begin position="31"/>
        <end position="456"/>
    </location>
</feature>
<dbReference type="SMART" id="SM01294">
    <property type="entry name" value="PKS_PP_betabranch"/>
    <property type="match status" value="1"/>
</dbReference>
<dbReference type="InterPro" id="IPR016039">
    <property type="entry name" value="Thiolase-like"/>
</dbReference>
<feature type="region of interest" description="Disordered" evidence="7">
    <location>
        <begin position="905"/>
        <end position="924"/>
    </location>
</feature>
<dbReference type="InterPro" id="IPR016035">
    <property type="entry name" value="Acyl_Trfase/lysoPLipase"/>
</dbReference>
<evidence type="ECO:0000256" key="2">
    <source>
        <dbReference type="ARBA" id="ARBA00022450"/>
    </source>
</evidence>
<dbReference type="SUPFAM" id="SSF52777">
    <property type="entry name" value="CoA-dependent acyltransferases"/>
    <property type="match status" value="2"/>
</dbReference>
<comment type="similarity">
    <text evidence="6">In the C-terminal section; belongs to the NRP synthetase family.</text>
</comment>
<dbReference type="InterPro" id="IPR014030">
    <property type="entry name" value="Ketoacyl_synth_N"/>
</dbReference>
<comment type="caution">
    <text evidence="10">The sequence shown here is derived from an EMBL/GenBank/DDBJ whole genome shotgun (WGS) entry which is preliminary data.</text>
</comment>
<dbReference type="InterPro" id="IPR032821">
    <property type="entry name" value="PKS_assoc"/>
</dbReference>
<dbReference type="InterPro" id="IPR014043">
    <property type="entry name" value="Acyl_transferase_dom"/>
</dbReference>
<dbReference type="Pfam" id="PF00202">
    <property type="entry name" value="Aminotran_3"/>
    <property type="match status" value="1"/>
</dbReference>
<keyword evidence="5" id="KW-0663">Pyridoxal phosphate</keyword>
<dbReference type="SUPFAM" id="SSF53383">
    <property type="entry name" value="PLP-dependent transferases"/>
    <property type="match status" value="1"/>
</dbReference>
<dbReference type="SUPFAM" id="SSF53901">
    <property type="entry name" value="Thiolase-like"/>
    <property type="match status" value="1"/>
</dbReference>
<dbReference type="Pfam" id="PF00550">
    <property type="entry name" value="PP-binding"/>
    <property type="match status" value="2"/>
</dbReference>
<dbReference type="PROSITE" id="PS52004">
    <property type="entry name" value="KS3_2"/>
    <property type="match status" value="1"/>
</dbReference>
<dbReference type="InterPro" id="IPR006162">
    <property type="entry name" value="Ppantetheine_attach_site"/>
</dbReference>
<dbReference type="InterPro" id="IPR020845">
    <property type="entry name" value="AMP-binding_CS"/>
</dbReference>
<evidence type="ECO:0000259" key="9">
    <source>
        <dbReference type="PROSITE" id="PS52004"/>
    </source>
</evidence>
<dbReference type="CDD" id="cd05930">
    <property type="entry name" value="A_NRPS"/>
    <property type="match status" value="1"/>
</dbReference>
<dbReference type="Gene3D" id="3.40.50.1820">
    <property type="entry name" value="alpha/beta hydrolase"/>
    <property type="match status" value="1"/>
</dbReference>
<dbReference type="Gene3D" id="3.40.640.10">
    <property type="entry name" value="Type I PLP-dependent aspartate aminotransferase-like (Major domain)"/>
    <property type="match status" value="1"/>
</dbReference>
<dbReference type="InterPro" id="IPR045851">
    <property type="entry name" value="AMP-bd_C_sf"/>
</dbReference>
<dbReference type="Gene3D" id="3.30.559.10">
    <property type="entry name" value="Chloramphenicol acetyltransferase-like domain"/>
    <property type="match status" value="1"/>
</dbReference>
<feature type="domain" description="Carrier" evidence="8">
    <location>
        <begin position="929"/>
        <end position="1007"/>
    </location>
</feature>
<evidence type="ECO:0000256" key="1">
    <source>
        <dbReference type="ARBA" id="ARBA00001957"/>
    </source>
</evidence>
<evidence type="ECO:0000256" key="7">
    <source>
        <dbReference type="SAM" id="MobiDB-lite"/>
    </source>
</evidence>
<dbReference type="CDD" id="cd00833">
    <property type="entry name" value="PKS"/>
    <property type="match status" value="1"/>
</dbReference>
<gene>
    <name evidence="10" type="ORF">N0A02_30475</name>
</gene>
<dbReference type="Pfam" id="PF00501">
    <property type="entry name" value="AMP-binding"/>
    <property type="match status" value="1"/>
</dbReference>
<dbReference type="SUPFAM" id="SSF52151">
    <property type="entry name" value="FabD/lysophospholipase-like"/>
    <property type="match status" value="1"/>
</dbReference>
<evidence type="ECO:0000313" key="10">
    <source>
        <dbReference type="EMBL" id="MEQ5843788.1"/>
    </source>
</evidence>
<proteinExistence type="inferred from homology"/>
<dbReference type="Gene3D" id="3.40.47.10">
    <property type="match status" value="1"/>
</dbReference>
<dbReference type="SMART" id="SM00823">
    <property type="entry name" value="PKS_PP"/>
    <property type="match status" value="2"/>
</dbReference>
<dbReference type="InterPro" id="IPR023213">
    <property type="entry name" value="CAT-like_dom_sf"/>
</dbReference>
<dbReference type="InterPro" id="IPR016036">
    <property type="entry name" value="Malonyl_transacylase_ACP-bd"/>
</dbReference>
<dbReference type="Pfam" id="PF02801">
    <property type="entry name" value="Ketoacyl-synt_C"/>
    <property type="match status" value="1"/>
</dbReference>
<dbReference type="Proteomes" id="UP001469089">
    <property type="component" value="Unassembled WGS sequence"/>
</dbReference>
<dbReference type="InterPro" id="IPR001227">
    <property type="entry name" value="Ac_transferase_dom_sf"/>
</dbReference>
<evidence type="ECO:0000256" key="6">
    <source>
        <dbReference type="ARBA" id="ARBA00029443"/>
    </source>
</evidence>
<dbReference type="InterPro" id="IPR009081">
    <property type="entry name" value="PP-bd_ACP"/>
</dbReference>
<dbReference type="PROSITE" id="PS00455">
    <property type="entry name" value="AMP_BINDING"/>
    <property type="match status" value="1"/>
</dbReference>
<reference evidence="10 11" key="1">
    <citation type="journal article" date="2024" name="Chem. Sci.">
        <title>Discovery of a lagriamide polyketide by integrated genome mining, isotopic labeling, and untargeted metabolomics.</title>
        <authorList>
            <person name="Fergusson C.H."/>
            <person name="Saulog J."/>
            <person name="Paulo B.S."/>
            <person name="Wilson D.M."/>
            <person name="Liu D.Y."/>
            <person name="Morehouse N.J."/>
            <person name="Waterworth S."/>
            <person name="Barkei J."/>
            <person name="Gray C.A."/>
            <person name="Kwan J.C."/>
            <person name="Eustaquio A.S."/>
            <person name="Linington R.G."/>
        </authorList>
    </citation>
    <scope>NUCLEOTIDE SEQUENCE [LARGE SCALE GENOMIC DNA]</scope>
    <source>
        <strain evidence="10 11">RL17-338-BIF-B</strain>
    </source>
</reference>